<sequence>MALSSTTARLTGSRIRGLTRPLTRFALHVQAEWRHRRTERMLESLPAEIRKDIGWPAADTPRSQDNPLH</sequence>
<gene>
    <name evidence="1" type="ORF">ABID21_001102</name>
</gene>
<evidence type="ECO:0000313" key="2">
    <source>
        <dbReference type="Proteomes" id="UP001549031"/>
    </source>
</evidence>
<organism evidence="1 2">
    <name type="scientific">Pseudorhizobium tarimense</name>
    <dbReference type="NCBI Taxonomy" id="1079109"/>
    <lineage>
        <taxon>Bacteria</taxon>
        <taxon>Pseudomonadati</taxon>
        <taxon>Pseudomonadota</taxon>
        <taxon>Alphaproteobacteria</taxon>
        <taxon>Hyphomicrobiales</taxon>
        <taxon>Rhizobiaceae</taxon>
        <taxon>Rhizobium/Agrobacterium group</taxon>
        <taxon>Pseudorhizobium</taxon>
    </lineage>
</organism>
<proteinExistence type="predicted"/>
<comment type="caution">
    <text evidence="1">The sequence shown here is derived from an EMBL/GenBank/DDBJ whole genome shotgun (WGS) entry which is preliminary data.</text>
</comment>
<accession>A0ABV2H3A7</accession>
<protein>
    <recommendedName>
        <fullName evidence="3">DUF1127 domain-containing protein</fullName>
    </recommendedName>
</protein>
<evidence type="ECO:0000313" key="1">
    <source>
        <dbReference type="EMBL" id="MET3585001.1"/>
    </source>
</evidence>
<dbReference type="Proteomes" id="UP001549031">
    <property type="component" value="Unassembled WGS sequence"/>
</dbReference>
<reference evidence="1 2" key="1">
    <citation type="submission" date="2024-06" db="EMBL/GenBank/DDBJ databases">
        <title>Genomic Encyclopedia of Type Strains, Phase IV (KMG-IV): sequencing the most valuable type-strain genomes for metagenomic binning, comparative biology and taxonomic classification.</title>
        <authorList>
            <person name="Goeker M."/>
        </authorList>
    </citation>
    <scope>NUCLEOTIDE SEQUENCE [LARGE SCALE GENOMIC DNA]</scope>
    <source>
        <strain evidence="1 2">DSM 105042</strain>
    </source>
</reference>
<dbReference type="EMBL" id="JBEPLJ010000003">
    <property type="protein sequence ID" value="MET3585001.1"/>
    <property type="molecule type" value="Genomic_DNA"/>
</dbReference>
<evidence type="ECO:0008006" key="3">
    <source>
        <dbReference type="Google" id="ProtNLM"/>
    </source>
</evidence>
<name>A0ABV2H3A7_9HYPH</name>
<keyword evidence="2" id="KW-1185">Reference proteome</keyword>